<dbReference type="Proteomes" id="UP000682782">
    <property type="component" value="Chromosome"/>
</dbReference>
<keyword evidence="2" id="KW-1185">Reference proteome</keyword>
<proteinExistence type="predicted"/>
<gene>
    <name evidence="1" type="ORF">JYE49_10470</name>
</gene>
<dbReference type="EMBL" id="CP068393">
    <property type="protein sequence ID" value="QUC66284.1"/>
    <property type="molecule type" value="Genomic_DNA"/>
</dbReference>
<evidence type="ECO:0000313" key="2">
    <source>
        <dbReference type="Proteomes" id="UP000682782"/>
    </source>
</evidence>
<protein>
    <submittedName>
        <fullName evidence="1">Uncharacterized protein</fullName>
    </submittedName>
</protein>
<name>A0AC61N0J2_9FIRM</name>
<evidence type="ECO:0000313" key="1">
    <source>
        <dbReference type="EMBL" id="QUC66284.1"/>
    </source>
</evidence>
<reference evidence="1" key="1">
    <citation type="submission" date="2021-01" db="EMBL/GenBank/DDBJ databases">
        <title>Complete genome sequence of Clostridiales bacterium R-7.</title>
        <authorList>
            <person name="Mahoney-Kurpe S.C."/>
            <person name="Palevich N."/>
            <person name="Koike S."/>
            <person name="Moon C.D."/>
            <person name="Attwood G.T."/>
        </authorList>
    </citation>
    <scope>NUCLEOTIDE SEQUENCE</scope>
    <source>
        <strain evidence="1">R-7</strain>
    </source>
</reference>
<organism evidence="1 2">
    <name type="scientific">Aristaeella hokkaidonensis</name>
    <dbReference type="NCBI Taxonomy" id="3046382"/>
    <lineage>
        <taxon>Bacteria</taxon>
        <taxon>Bacillati</taxon>
        <taxon>Bacillota</taxon>
        <taxon>Clostridia</taxon>
        <taxon>Eubacteriales</taxon>
        <taxon>Aristaeellaceae</taxon>
        <taxon>Aristaeella</taxon>
    </lineage>
</organism>
<sequence length="212" mass="23238">MIKQVRQYGIFLIGLFIAALGVAFSTKAGLGTSPVASVPYTVSLVLTQLSFGWWMIIMSLIQILVQVLLLRKKCKPFEILVQVIVAFVYGSLTDFCCGLLQGLNPVSYPARFALMLVGCVVLGLGIWIQYKGGAAMLAGEAMNRAISQVTGKRYENIKIFFDVFYIVVSGILSLVFLGKFAGVREGSIIAALLIGNIIKCYNKLYNRFCKKA</sequence>
<accession>A0AC61N0J2</accession>